<dbReference type="EMBL" id="KM102981">
    <property type="protein sequence ID" value="AIZ48681.1"/>
    <property type="molecule type" value="Genomic_DNA"/>
</dbReference>
<organism evidence="1 2">
    <name type="scientific">Agrotis segetum nucleopolyhedrovirus B</name>
    <dbReference type="NCBI Taxonomy" id="1580580"/>
    <lineage>
        <taxon>Viruses</taxon>
        <taxon>Viruses incertae sedis</taxon>
        <taxon>Naldaviricetes</taxon>
        <taxon>Lefavirales</taxon>
        <taxon>Baculoviridae</taxon>
        <taxon>Alphabaculovirus</taxon>
        <taxon>Alphabaculovirus alteragsegetum</taxon>
    </lineage>
</organism>
<dbReference type="RefSeq" id="YP_009112685.1">
    <property type="nucleotide sequence ID" value="NC_025960.1"/>
</dbReference>
<dbReference type="OrthoDB" id="12973at10239"/>
<reference evidence="1 2" key="1">
    <citation type="journal article" date="2015" name="Virus Genes">
        <title>The genome sequence of Agrotis segetum nucleopolyhedrovirus B (AgseNPV-B) reveals a new baculovirus species within the Agrotis baculovirus complex.</title>
        <authorList>
            <person name="Wennmann J.T."/>
            <person name="Gueli Alletti G."/>
            <person name="Jehle J.A."/>
        </authorList>
    </citation>
    <scope>NUCLEOTIDE SEQUENCE [LARGE SCALE GENOMIC DNA]</scope>
    <source>
        <strain evidence="1">English</strain>
    </source>
</reference>
<keyword evidence="2" id="KW-1185">Reference proteome</keyword>
<proteinExistence type="predicted"/>
<protein>
    <submittedName>
        <fullName evidence="1">Asb124</fullName>
    </submittedName>
</protein>
<accession>A0A0A7KTI1</accession>
<dbReference type="KEGG" id="vg:22619714"/>
<evidence type="ECO:0000313" key="2">
    <source>
        <dbReference type="Proteomes" id="UP000202327"/>
    </source>
</evidence>
<evidence type="ECO:0000313" key="1">
    <source>
        <dbReference type="EMBL" id="AIZ48681.1"/>
    </source>
</evidence>
<name>A0A0A7KTI1_9ABAC</name>
<dbReference type="Proteomes" id="UP000202327">
    <property type="component" value="Segment"/>
</dbReference>
<sequence length="335" mass="38531">MILPSVKICPIMQYKCEYLNTIDAYTKRLGNSSNYKIPDISDLDLQDTLDFLMYAPIEKVLCKNATPLYRTPVLFDYGMSNFHAISTADKICTYISYANLPPNSSFNFDVYDFDNLSFGGTVINNVGLLCMKNAEFYNLILSLVTYELYARLDLFQHFTQANIQVVAVYALEWLVCIKVCAQILCGLILLNKKKEETLECVAVKCLLILCLDILKADFFPSFDAQKYRYLLETAQHLHRGIEAVSSETKFCINTTNFIVNNHQHKHDTVDMLTFYTYRGSFIERLCKTININYCAAADVRIHFHITFSKNNQNKNNIIDHIIDHVDDDDDVDNNK</sequence>
<dbReference type="GeneID" id="22619714"/>